<protein>
    <submittedName>
        <fullName evidence="1">Uncharacterized protein</fullName>
    </submittedName>
</protein>
<dbReference type="EMBL" id="JAYMYQ010000001">
    <property type="protein sequence ID" value="KAK7361345.1"/>
    <property type="molecule type" value="Genomic_DNA"/>
</dbReference>
<organism evidence="1 2">
    <name type="scientific">Canavalia gladiata</name>
    <name type="common">Sword bean</name>
    <name type="synonym">Dolichos gladiatus</name>
    <dbReference type="NCBI Taxonomy" id="3824"/>
    <lineage>
        <taxon>Eukaryota</taxon>
        <taxon>Viridiplantae</taxon>
        <taxon>Streptophyta</taxon>
        <taxon>Embryophyta</taxon>
        <taxon>Tracheophyta</taxon>
        <taxon>Spermatophyta</taxon>
        <taxon>Magnoliopsida</taxon>
        <taxon>eudicotyledons</taxon>
        <taxon>Gunneridae</taxon>
        <taxon>Pentapetalae</taxon>
        <taxon>rosids</taxon>
        <taxon>fabids</taxon>
        <taxon>Fabales</taxon>
        <taxon>Fabaceae</taxon>
        <taxon>Papilionoideae</taxon>
        <taxon>50 kb inversion clade</taxon>
        <taxon>NPAAA clade</taxon>
        <taxon>indigoferoid/millettioid clade</taxon>
        <taxon>Phaseoleae</taxon>
        <taxon>Canavalia</taxon>
    </lineage>
</organism>
<keyword evidence="2" id="KW-1185">Reference proteome</keyword>
<name>A0AAN9MUM9_CANGL</name>
<evidence type="ECO:0000313" key="2">
    <source>
        <dbReference type="Proteomes" id="UP001367508"/>
    </source>
</evidence>
<dbReference type="Proteomes" id="UP001367508">
    <property type="component" value="Unassembled WGS sequence"/>
</dbReference>
<gene>
    <name evidence="1" type="ORF">VNO77_03398</name>
</gene>
<evidence type="ECO:0000313" key="1">
    <source>
        <dbReference type="EMBL" id="KAK7361345.1"/>
    </source>
</evidence>
<dbReference type="AlphaFoldDB" id="A0AAN9MUM9"/>
<sequence>MACGLEAHLTLAGLGKFRMARCGSSVARDSSNDLEARWLLGFEPASWRSHDVHFDHLSHLTFMAYIPFSWDICTIDGPDKTIVQRGESGMPNLDIHDMNPKRTRNIKCTTKAIEIEEWKNHNPDPHVQYNSLCTIQDQSLSMIPTVAIFVLIWKPNLSVQSSRMKHAYVHNVKTPLAYTYSCWYDHLIRNYLFTQNHFGTTWALGSLKIHSQLCTLPMAAKLHYFYATFPCYLPYKANFLHWGSSLGCYFHKQKSRRQCMALRYPHFYQCNLVYDPCTPL</sequence>
<reference evidence="1 2" key="1">
    <citation type="submission" date="2024-01" db="EMBL/GenBank/DDBJ databases">
        <title>The genomes of 5 underutilized Papilionoideae crops provide insights into root nodulation and disease resistanc.</title>
        <authorList>
            <person name="Jiang F."/>
        </authorList>
    </citation>
    <scope>NUCLEOTIDE SEQUENCE [LARGE SCALE GENOMIC DNA]</scope>
    <source>
        <strain evidence="1">LVBAO_FW01</strain>
        <tissue evidence="1">Leaves</tissue>
    </source>
</reference>
<comment type="caution">
    <text evidence="1">The sequence shown here is derived from an EMBL/GenBank/DDBJ whole genome shotgun (WGS) entry which is preliminary data.</text>
</comment>
<proteinExistence type="predicted"/>
<accession>A0AAN9MUM9</accession>